<protein>
    <recommendedName>
        <fullName evidence="2">Streptomycin biosynthesis protein StrF domain-containing protein</fullName>
    </recommendedName>
</protein>
<dbReference type="Pfam" id="PF13712">
    <property type="entry name" value="Glyco_tranf_2_5"/>
    <property type="match status" value="1"/>
</dbReference>
<organism evidence="3 4">
    <name type="scientific">Dechloromonas denitrificans</name>
    <dbReference type="NCBI Taxonomy" id="281362"/>
    <lineage>
        <taxon>Bacteria</taxon>
        <taxon>Pseudomonadati</taxon>
        <taxon>Pseudomonadota</taxon>
        <taxon>Betaproteobacteria</taxon>
        <taxon>Rhodocyclales</taxon>
        <taxon>Azonexaceae</taxon>
        <taxon>Dechloromonas</taxon>
    </lineage>
</organism>
<comment type="caution">
    <text evidence="3">The sequence shown here is derived from an EMBL/GenBank/DDBJ whole genome shotgun (WGS) entry which is preliminary data.</text>
</comment>
<dbReference type="InterPro" id="IPR029044">
    <property type="entry name" value="Nucleotide-diphossugar_trans"/>
</dbReference>
<dbReference type="Proteomes" id="UP000070186">
    <property type="component" value="Unassembled WGS sequence"/>
</dbReference>
<feature type="domain" description="Streptomycin biosynthesis protein StrF" evidence="2">
    <location>
        <begin position="8"/>
        <end position="215"/>
    </location>
</feature>
<dbReference type="SUPFAM" id="SSF53448">
    <property type="entry name" value="Nucleotide-diphospho-sugar transferases"/>
    <property type="match status" value="1"/>
</dbReference>
<evidence type="ECO:0000259" key="2">
    <source>
        <dbReference type="Pfam" id="PF13712"/>
    </source>
</evidence>
<dbReference type="STRING" id="281362.AT959_14075"/>
<reference evidence="3 4" key="1">
    <citation type="submission" date="2015-12" db="EMBL/GenBank/DDBJ databases">
        <title>Nitrous oxide reduction kinetics distinguish bacteria harboring typical versus atypical NosZ.</title>
        <authorList>
            <person name="Yoon S."/>
            <person name="Nissen S."/>
            <person name="Park D."/>
            <person name="Sanford R.A."/>
            <person name="Loeffler F.E."/>
        </authorList>
    </citation>
    <scope>NUCLEOTIDE SEQUENCE [LARGE SCALE GENOMIC DNA]</scope>
    <source>
        <strain evidence="3 4">ATCC BAA-841</strain>
    </source>
</reference>
<proteinExistence type="predicted"/>
<dbReference type="EMBL" id="LODL01000021">
    <property type="protein sequence ID" value="KXB30455.1"/>
    <property type="molecule type" value="Genomic_DNA"/>
</dbReference>
<name>A0A133XHN4_9RHOO</name>
<evidence type="ECO:0000256" key="1">
    <source>
        <dbReference type="SAM" id="MobiDB-lite"/>
    </source>
</evidence>
<keyword evidence="4" id="KW-1185">Reference proteome</keyword>
<dbReference type="RefSeq" id="WP_066884096.1">
    <property type="nucleotide sequence ID" value="NZ_LODL01000021.1"/>
</dbReference>
<feature type="region of interest" description="Disordered" evidence="1">
    <location>
        <begin position="221"/>
        <end position="241"/>
    </location>
</feature>
<accession>A0A133XHN4</accession>
<dbReference type="AlphaFoldDB" id="A0A133XHN4"/>
<dbReference type="InterPro" id="IPR059123">
    <property type="entry name" value="StrF_dom"/>
</dbReference>
<gene>
    <name evidence="3" type="ORF">AT959_14075</name>
</gene>
<sequence length="274" mass="30271">MNTQKISIIICSIEAGKFARISESYKHLLAGHTLEIIGIHDAKSLAEGYNRGIEQSSGDILIFSHDDILIIDPDFHEKIVSRLETYDVLGFVGTNRLITGTWFGAGQPYLHGVVSHARPKEAKLTIDIFGVADWPVISDIKAVDGLCMITKREVATGIGFDAATFDGFHLYDLDFSFSAYRAGYKLAVCCDIPIIHESTGQFDSKHQEFANRFISKHGKFLDAGTPADNRRGQQKTPAGRGALLPDYHALLRTWQPEVLKRTTAAIHREALTAS</sequence>
<evidence type="ECO:0000313" key="3">
    <source>
        <dbReference type="EMBL" id="KXB30455.1"/>
    </source>
</evidence>
<evidence type="ECO:0000313" key="4">
    <source>
        <dbReference type="Proteomes" id="UP000070186"/>
    </source>
</evidence>
<dbReference type="Gene3D" id="3.90.550.10">
    <property type="entry name" value="Spore Coat Polysaccharide Biosynthesis Protein SpsA, Chain A"/>
    <property type="match status" value="1"/>
</dbReference>